<dbReference type="Gene3D" id="3.40.50.1110">
    <property type="entry name" value="SGNH hydrolase"/>
    <property type="match status" value="1"/>
</dbReference>
<protein>
    <submittedName>
        <fullName evidence="5">Lipase_GDSL domain-containing protein</fullName>
    </submittedName>
</protein>
<dbReference type="CDD" id="cd01837">
    <property type="entry name" value="SGNH_plant_lipase_like"/>
    <property type="match status" value="1"/>
</dbReference>
<evidence type="ECO:0000256" key="2">
    <source>
        <dbReference type="ARBA" id="ARBA00022729"/>
    </source>
</evidence>
<feature type="non-terminal residue" evidence="5">
    <location>
        <position position="339"/>
    </location>
</feature>
<accession>A0A1Q3C674</accession>
<organism evidence="5 6">
    <name type="scientific">Cephalotus follicularis</name>
    <name type="common">Albany pitcher plant</name>
    <dbReference type="NCBI Taxonomy" id="3775"/>
    <lineage>
        <taxon>Eukaryota</taxon>
        <taxon>Viridiplantae</taxon>
        <taxon>Streptophyta</taxon>
        <taxon>Embryophyta</taxon>
        <taxon>Tracheophyta</taxon>
        <taxon>Spermatophyta</taxon>
        <taxon>Magnoliopsida</taxon>
        <taxon>eudicotyledons</taxon>
        <taxon>Gunneridae</taxon>
        <taxon>Pentapetalae</taxon>
        <taxon>rosids</taxon>
        <taxon>fabids</taxon>
        <taxon>Oxalidales</taxon>
        <taxon>Cephalotaceae</taxon>
        <taxon>Cephalotus</taxon>
    </lineage>
</organism>
<dbReference type="InterPro" id="IPR035669">
    <property type="entry name" value="SGNH_plant_lipase-like"/>
</dbReference>
<dbReference type="AlphaFoldDB" id="A0A1Q3C674"/>
<sequence length="339" mass="37766">SFSKVFAFGGSFTDTGNAHLVGGLSPFVGTLVSHSSHGSPYKTTGQRLSNGRLVVDYMCESLGVPYLPPYKDTSLDFSQGVNFAIAGSTALSSDYFSNHNIGHSLMWGSNPLSYQTQIDWFNKYLLEVDCKGKSDTDCRVCLEDTLFWIGEMGTNDYARIYGVNNVPVKWVTEQAVGHVCRLMKTLLERGAKYIVVQGLPPTGCSPLQMLLSTEKDRENMGCAASGNEMTKAHNVLLQQRLEEYRKQYPQCTIVYADYWNAFRQIFTNYKKYQFEEPCKACCGAGGGPLNFILNSLCGDHGTSTCKNPDQYISWDGVHFTEAMHQHVADLFLNRGYCQP</sequence>
<dbReference type="OrthoDB" id="1600564at2759"/>
<comment type="caution">
    <text evidence="5">The sequence shown here is derived from an EMBL/GenBank/DDBJ whole genome shotgun (WGS) entry which is preliminary data.</text>
</comment>
<dbReference type="InterPro" id="IPR001087">
    <property type="entry name" value="GDSL"/>
</dbReference>
<keyword evidence="4" id="KW-0325">Glycoprotein</keyword>
<dbReference type="EMBL" id="BDDD01001395">
    <property type="protein sequence ID" value="GAV75592.1"/>
    <property type="molecule type" value="Genomic_DNA"/>
</dbReference>
<dbReference type="GO" id="GO:0016788">
    <property type="term" value="F:hydrolase activity, acting on ester bonds"/>
    <property type="evidence" value="ECO:0007669"/>
    <property type="project" value="InterPro"/>
</dbReference>
<dbReference type="PANTHER" id="PTHR22835:SF532">
    <property type="entry name" value="SERINE-RICH ADHESIN FOR PLATELETS-LIKE ISOFORM X1"/>
    <property type="match status" value="1"/>
</dbReference>
<evidence type="ECO:0000256" key="3">
    <source>
        <dbReference type="ARBA" id="ARBA00022801"/>
    </source>
</evidence>
<gene>
    <name evidence="5" type="ORF">CFOL_v3_19070</name>
</gene>
<keyword evidence="3" id="KW-0378">Hydrolase</keyword>
<evidence type="ECO:0000313" key="5">
    <source>
        <dbReference type="EMBL" id="GAV75592.1"/>
    </source>
</evidence>
<dbReference type="SUPFAM" id="SSF52266">
    <property type="entry name" value="SGNH hydrolase"/>
    <property type="match status" value="1"/>
</dbReference>
<reference evidence="6" key="1">
    <citation type="submission" date="2016-04" db="EMBL/GenBank/DDBJ databases">
        <title>Cephalotus genome sequencing.</title>
        <authorList>
            <person name="Fukushima K."/>
            <person name="Hasebe M."/>
            <person name="Fang X."/>
        </authorList>
    </citation>
    <scope>NUCLEOTIDE SEQUENCE [LARGE SCALE GENOMIC DNA]</scope>
    <source>
        <strain evidence="6">cv. St1</strain>
    </source>
</reference>
<dbReference type="Proteomes" id="UP000187406">
    <property type="component" value="Unassembled WGS sequence"/>
</dbReference>
<proteinExistence type="inferred from homology"/>
<dbReference type="InParanoid" id="A0A1Q3C674"/>
<evidence type="ECO:0000256" key="1">
    <source>
        <dbReference type="ARBA" id="ARBA00008668"/>
    </source>
</evidence>
<dbReference type="PANTHER" id="PTHR22835">
    <property type="entry name" value="ZINC FINGER FYVE DOMAIN CONTAINING PROTEIN"/>
    <property type="match status" value="1"/>
</dbReference>
<comment type="similarity">
    <text evidence="1">Belongs to the 'GDSL' lipolytic enzyme family.</text>
</comment>
<dbReference type="Pfam" id="PF00657">
    <property type="entry name" value="Lipase_GDSL"/>
    <property type="match status" value="1"/>
</dbReference>
<dbReference type="InterPro" id="IPR036514">
    <property type="entry name" value="SGNH_hydro_sf"/>
</dbReference>
<evidence type="ECO:0000313" key="6">
    <source>
        <dbReference type="Proteomes" id="UP000187406"/>
    </source>
</evidence>
<keyword evidence="6" id="KW-1185">Reference proteome</keyword>
<evidence type="ECO:0000256" key="4">
    <source>
        <dbReference type="ARBA" id="ARBA00023180"/>
    </source>
</evidence>
<feature type="non-terminal residue" evidence="5">
    <location>
        <position position="1"/>
    </location>
</feature>
<name>A0A1Q3C674_CEPFO</name>
<keyword evidence="2" id="KW-0732">Signal</keyword>
<dbReference type="STRING" id="3775.A0A1Q3C674"/>